<dbReference type="GO" id="GO:0005509">
    <property type="term" value="F:calcium ion binding"/>
    <property type="evidence" value="ECO:0007669"/>
    <property type="project" value="TreeGrafter"/>
</dbReference>
<feature type="compositionally biased region" description="Low complexity" evidence="1">
    <location>
        <begin position="21"/>
        <end position="32"/>
    </location>
</feature>
<feature type="domain" description="C2" evidence="2">
    <location>
        <begin position="99"/>
        <end position="198"/>
    </location>
</feature>
<accession>A0AAV2R9E2</accession>
<evidence type="ECO:0000313" key="4">
    <source>
        <dbReference type="Proteomes" id="UP001497623"/>
    </source>
</evidence>
<protein>
    <recommendedName>
        <fullName evidence="2">C2 domain-containing protein</fullName>
    </recommendedName>
</protein>
<dbReference type="Proteomes" id="UP001497623">
    <property type="component" value="Unassembled WGS sequence"/>
</dbReference>
<dbReference type="GO" id="GO:0010828">
    <property type="term" value="P:positive regulation of D-glucose transmembrane transport"/>
    <property type="evidence" value="ECO:0007669"/>
    <property type="project" value="TreeGrafter"/>
</dbReference>
<dbReference type="GO" id="GO:0065002">
    <property type="term" value="P:intracellular protein transmembrane transport"/>
    <property type="evidence" value="ECO:0007669"/>
    <property type="project" value="TreeGrafter"/>
</dbReference>
<dbReference type="GO" id="GO:0072659">
    <property type="term" value="P:protein localization to plasma membrane"/>
    <property type="evidence" value="ECO:0007669"/>
    <property type="project" value="TreeGrafter"/>
</dbReference>
<proteinExistence type="predicted"/>
<dbReference type="GO" id="GO:0031340">
    <property type="term" value="P:positive regulation of vesicle fusion"/>
    <property type="evidence" value="ECO:0007669"/>
    <property type="project" value="TreeGrafter"/>
</dbReference>
<dbReference type="GO" id="GO:0005544">
    <property type="term" value="F:calcium-dependent phospholipid binding"/>
    <property type="evidence" value="ECO:0007669"/>
    <property type="project" value="InterPro"/>
</dbReference>
<sequence length="246" mass="25978">QGMMSRSHGGMEGDISPAGDTAPTSGSVAAGGSSSGGGSSGGTTAGLIGSGGVATGTTSNLIQSHPQVPYSPCALCHVPYSETSLPFRVKITKCTICRRGKVPDVLFTTLEPPPNIPITGRGCLIQARVSRQKRDLKGELNAKEISDSLPFLEYELHKQLINKMKIKGMNALFGLRVRVTVGERLIVGIATATAVFLTALQPPPVPQVTSHGLGKDDERRRIDAQKLLKATIDRNKECYGTKNVIS</sequence>
<name>A0AAV2R9E2_MEGNR</name>
<feature type="compositionally biased region" description="Gly residues" evidence="1">
    <location>
        <begin position="33"/>
        <end position="44"/>
    </location>
</feature>
<dbReference type="AlphaFoldDB" id="A0AAV2R9E2"/>
<dbReference type="InterPro" id="IPR038983">
    <property type="entry name" value="C2CD5"/>
</dbReference>
<keyword evidence="4" id="KW-1185">Reference proteome</keyword>
<comment type="caution">
    <text evidence="3">The sequence shown here is derived from an EMBL/GenBank/DDBJ whole genome shotgun (WGS) entry which is preliminary data.</text>
</comment>
<dbReference type="InterPro" id="IPR056431">
    <property type="entry name" value="C2CD5_YbjQ-rel_dom"/>
</dbReference>
<dbReference type="GO" id="GO:0005886">
    <property type="term" value="C:plasma membrane"/>
    <property type="evidence" value="ECO:0007669"/>
    <property type="project" value="TreeGrafter"/>
</dbReference>
<feature type="non-terminal residue" evidence="3">
    <location>
        <position position="1"/>
    </location>
</feature>
<evidence type="ECO:0000259" key="2">
    <source>
        <dbReference type="Pfam" id="PF23025"/>
    </source>
</evidence>
<dbReference type="PANTHER" id="PTHR37412">
    <property type="entry name" value="C2 DOMAIN-CONTAINING PROTEIN 5"/>
    <property type="match status" value="1"/>
</dbReference>
<reference evidence="3 4" key="1">
    <citation type="submission" date="2024-05" db="EMBL/GenBank/DDBJ databases">
        <authorList>
            <person name="Wallberg A."/>
        </authorList>
    </citation>
    <scope>NUCLEOTIDE SEQUENCE [LARGE SCALE GENOMIC DNA]</scope>
</reference>
<gene>
    <name evidence="3" type="ORF">MNOR_LOCUS21698</name>
</gene>
<organism evidence="3 4">
    <name type="scientific">Meganyctiphanes norvegica</name>
    <name type="common">Northern krill</name>
    <name type="synonym">Thysanopoda norvegica</name>
    <dbReference type="NCBI Taxonomy" id="48144"/>
    <lineage>
        <taxon>Eukaryota</taxon>
        <taxon>Metazoa</taxon>
        <taxon>Ecdysozoa</taxon>
        <taxon>Arthropoda</taxon>
        <taxon>Crustacea</taxon>
        <taxon>Multicrustacea</taxon>
        <taxon>Malacostraca</taxon>
        <taxon>Eumalacostraca</taxon>
        <taxon>Eucarida</taxon>
        <taxon>Euphausiacea</taxon>
        <taxon>Euphausiidae</taxon>
        <taxon>Meganyctiphanes</taxon>
    </lineage>
</organism>
<evidence type="ECO:0000256" key="1">
    <source>
        <dbReference type="SAM" id="MobiDB-lite"/>
    </source>
</evidence>
<dbReference type="GO" id="GO:0090314">
    <property type="term" value="P:positive regulation of protein targeting to membrane"/>
    <property type="evidence" value="ECO:0007669"/>
    <property type="project" value="TreeGrafter"/>
</dbReference>
<dbReference type="PANTHER" id="PTHR37412:SF2">
    <property type="entry name" value="C2 DOMAIN-CONTAINING PROTEIN 5"/>
    <property type="match status" value="1"/>
</dbReference>
<dbReference type="Pfam" id="PF23025">
    <property type="entry name" value="YbjQ_2"/>
    <property type="match status" value="1"/>
</dbReference>
<dbReference type="EMBL" id="CAXKWB010017660">
    <property type="protein sequence ID" value="CAL4119531.1"/>
    <property type="molecule type" value="Genomic_DNA"/>
</dbReference>
<evidence type="ECO:0000313" key="3">
    <source>
        <dbReference type="EMBL" id="CAL4119531.1"/>
    </source>
</evidence>
<feature type="region of interest" description="Disordered" evidence="1">
    <location>
        <begin position="1"/>
        <end position="44"/>
    </location>
</feature>
<feature type="non-terminal residue" evidence="3">
    <location>
        <position position="246"/>
    </location>
</feature>